<organism evidence="4 5">
    <name type="scientific">Parastrongyloides trichosuri</name>
    <name type="common">Possum-specific nematode worm</name>
    <dbReference type="NCBI Taxonomy" id="131310"/>
    <lineage>
        <taxon>Eukaryota</taxon>
        <taxon>Metazoa</taxon>
        <taxon>Ecdysozoa</taxon>
        <taxon>Nematoda</taxon>
        <taxon>Chromadorea</taxon>
        <taxon>Rhabditida</taxon>
        <taxon>Tylenchina</taxon>
        <taxon>Panagrolaimomorpha</taxon>
        <taxon>Strongyloidoidea</taxon>
        <taxon>Strongyloididae</taxon>
        <taxon>Parastrongyloides</taxon>
    </lineage>
</organism>
<keyword evidence="4" id="KW-1185">Reference proteome</keyword>
<evidence type="ECO:0000256" key="2">
    <source>
        <dbReference type="SAM" id="Phobius"/>
    </source>
</evidence>
<dbReference type="WBParaSite" id="PTRK_0000290400.1">
    <property type="protein sequence ID" value="PTRK_0000290400.1"/>
    <property type="gene ID" value="PTRK_0000290400"/>
</dbReference>
<dbReference type="Proteomes" id="UP000038045">
    <property type="component" value="Unplaced"/>
</dbReference>
<keyword evidence="3" id="KW-0732">Signal</keyword>
<feature type="signal peptide" evidence="3">
    <location>
        <begin position="1"/>
        <end position="16"/>
    </location>
</feature>
<accession>A0A0N4Z6U8</accession>
<evidence type="ECO:0000313" key="4">
    <source>
        <dbReference type="Proteomes" id="UP000038045"/>
    </source>
</evidence>
<proteinExistence type="predicted"/>
<reference evidence="5" key="1">
    <citation type="submission" date="2017-02" db="UniProtKB">
        <authorList>
            <consortium name="WormBaseParasite"/>
        </authorList>
    </citation>
    <scope>IDENTIFICATION</scope>
</reference>
<sequence length="595" mass="67310">MKSMFYLIFLFNFVTSEVPVWSGRNVEIEHNFEVMKLNTMDKIKIAMLDNIRKFHINESKILDHVILRDIIIFPIDVSESKPLNKGISFKNNLSQFRSTFADNKNKRTKLVGDETANCYIYTCNIGFFFYHQVVNGQEIIKRKTVDFDNVIYIKLTTKKNEFLIGNLKYVSKMYPLIICPYDNWVGTISGAQFVTFDISGIQYDKLSNRHIIQSMYPRNSDKSKFICGELKYIDGTSLKIGYEIELDTSEVSLTAGKINISKDSFVCGPETNESSYYHFSYNNINKNNIEMRFLNLEKSKNISIFHNDIIYMYDKFGPMIERLKNEGFSPNSYNGNISPTIKPLCFKKVGNFHGTLKLFYVDGTEVNLEGDKNKGGKKSLTITEKTVDKKIILICEIIVQSKESKYNVKDFFKKSFKGSLVAVGSKNKDKEVKELVFTRDSNNYGTYKCILKPANGDHLHEDHKLIEELTFEIIKSKELEITNVYIPLLIGGSIGILLIILIAFLGIAFMLKKRRSKKGNKKKNPKNLSTSGSSSTSTSMSSSGLTSASSSSASSASNMSKTTGNKGKLNGKKAIGGGKKDKLPPKKVAQIKKKK</sequence>
<evidence type="ECO:0000256" key="3">
    <source>
        <dbReference type="SAM" id="SignalP"/>
    </source>
</evidence>
<protein>
    <submittedName>
        <fullName evidence="5">Bee-milk protein</fullName>
    </submittedName>
</protein>
<feature type="transmembrane region" description="Helical" evidence="2">
    <location>
        <begin position="484"/>
        <end position="511"/>
    </location>
</feature>
<evidence type="ECO:0000256" key="1">
    <source>
        <dbReference type="SAM" id="MobiDB-lite"/>
    </source>
</evidence>
<keyword evidence="2" id="KW-1133">Transmembrane helix</keyword>
<feature type="compositionally biased region" description="Low complexity" evidence="1">
    <location>
        <begin position="526"/>
        <end position="568"/>
    </location>
</feature>
<feature type="compositionally biased region" description="Basic residues" evidence="1">
    <location>
        <begin position="515"/>
        <end position="525"/>
    </location>
</feature>
<keyword evidence="2" id="KW-0812">Transmembrane</keyword>
<keyword evidence="2" id="KW-0472">Membrane</keyword>
<dbReference type="AlphaFoldDB" id="A0A0N4Z6U8"/>
<feature type="chain" id="PRO_5005891196" evidence="3">
    <location>
        <begin position="17"/>
        <end position="595"/>
    </location>
</feature>
<evidence type="ECO:0000313" key="5">
    <source>
        <dbReference type="WBParaSite" id="PTRK_0000290400.1"/>
    </source>
</evidence>
<name>A0A0N4Z6U8_PARTI</name>
<feature type="region of interest" description="Disordered" evidence="1">
    <location>
        <begin position="515"/>
        <end position="595"/>
    </location>
</feature>